<dbReference type="Pfam" id="PF14897">
    <property type="entry name" value="EpsG"/>
    <property type="match status" value="1"/>
</dbReference>
<dbReference type="InterPro" id="IPR049458">
    <property type="entry name" value="EpsG-like"/>
</dbReference>
<protein>
    <submittedName>
        <fullName evidence="2">Putative membrane protein</fullName>
    </submittedName>
</protein>
<feature type="transmembrane region" description="Helical" evidence="1">
    <location>
        <begin position="237"/>
        <end position="257"/>
    </location>
</feature>
<feature type="transmembrane region" description="Helical" evidence="1">
    <location>
        <begin position="27"/>
        <end position="44"/>
    </location>
</feature>
<feature type="transmembrane region" description="Helical" evidence="1">
    <location>
        <begin position="86"/>
        <end position="105"/>
    </location>
</feature>
<keyword evidence="1" id="KW-1133">Transmembrane helix</keyword>
<organism evidence="2 3">
    <name type="scientific">Bacteroides fragilis str. 2-F-2 #4</name>
    <dbReference type="NCBI Taxonomy" id="1339280"/>
    <lineage>
        <taxon>Bacteria</taxon>
        <taxon>Pseudomonadati</taxon>
        <taxon>Bacteroidota</taxon>
        <taxon>Bacteroidia</taxon>
        <taxon>Bacteroidales</taxon>
        <taxon>Bacteroidaceae</taxon>
        <taxon>Bacteroides</taxon>
    </lineage>
</organism>
<dbReference type="EMBL" id="JGDM01000044">
    <property type="protein sequence ID" value="EXZ44972.1"/>
    <property type="molecule type" value="Genomic_DNA"/>
</dbReference>
<proteinExistence type="predicted"/>
<dbReference type="AlphaFoldDB" id="A0A015ZKM7"/>
<feature type="transmembrane region" description="Helical" evidence="1">
    <location>
        <begin position="266"/>
        <end position="284"/>
    </location>
</feature>
<feature type="transmembrane region" description="Helical" evidence="1">
    <location>
        <begin position="117"/>
        <end position="145"/>
    </location>
</feature>
<evidence type="ECO:0000313" key="2">
    <source>
        <dbReference type="EMBL" id="EXZ44972.1"/>
    </source>
</evidence>
<feature type="transmembrane region" description="Helical" evidence="1">
    <location>
        <begin position="322"/>
        <end position="343"/>
    </location>
</feature>
<comment type="caution">
    <text evidence="2">The sequence shown here is derived from an EMBL/GenBank/DDBJ whole genome shotgun (WGS) entry which is preliminary data.</text>
</comment>
<sequence length="354" mass="41649">MYLFSTLSLSIIASLDIFSKKKRYKSLLWFICFFLLIFHDGFRWEIGTDWQPYYTFFQTCTDIVKSDYDIGYTLFNQFVRLFTDSYSVFLILFAIIQYIFVFESISKYSIAPFLSLFLYYCLSLPVLGMNRQFIALCLCLFAIRYIVSREIVKFLVCLLVAFTFHKSVVIFAPAYFLCKSYPLKYYGLLLFLVIGISLSGIINKLPLEYFALLGQDSADRMDFYADSFLKGDVSTSLVGSILAILKRSIWILLLLFFSKYIKKNEYYAIAFNLYYIALLLYILFNNTIMQIIVGRGLIYFNIMEIFIVPFVLTMFKNNWGKLILFFLIVFYGYTNLVKGISYYPEVFIPYKNIF</sequence>
<dbReference type="Proteomes" id="UP000022272">
    <property type="component" value="Unassembled WGS sequence"/>
</dbReference>
<dbReference type="RefSeq" id="WP_032570324.1">
    <property type="nucleotide sequence ID" value="NZ_JGDM01000044.1"/>
</dbReference>
<evidence type="ECO:0000313" key="3">
    <source>
        <dbReference type="Proteomes" id="UP000022272"/>
    </source>
</evidence>
<accession>A0A015ZKM7</accession>
<keyword evidence="1" id="KW-0472">Membrane</keyword>
<name>A0A015ZKM7_BACFG</name>
<dbReference type="PATRIC" id="fig|1339280.3.peg.1750"/>
<feature type="transmembrane region" description="Helical" evidence="1">
    <location>
        <begin position="151"/>
        <end position="178"/>
    </location>
</feature>
<feature type="transmembrane region" description="Helical" evidence="1">
    <location>
        <begin position="296"/>
        <end position="315"/>
    </location>
</feature>
<gene>
    <name evidence="2" type="ORF">M076_1819</name>
</gene>
<reference evidence="2 3" key="1">
    <citation type="submission" date="2014-02" db="EMBL/GenBank/DDBJ databases">
        <authorList>
            <person name="Sears C."/>
            <person name="Carroll K."/>
            <person name="Sack B.R."/>
            <person name="Qadri F."/>
            <person name="Myers L.L."/>
            <person name="Chung G.-T."/>
            <person name="Escheverria P."/>
            <person name="Fraser C.M."/>
            <person name="Sadzewicz L."/>
            <person name="Shefchek K.A."/>
            <person name="Tallon L."/>
            <person name="Das S.P."/>
            <person name="Daugherty S."/>
            <person name="Mongodin E.F."/>
        </authorList>
    </citation>
    <scope>NUCLEOTIDE SEQUENCE [LARGE SCALE GENOMIC DNA]</scope>
    <source>
        <strain evidence="2 3">2-F-2 #4</strain>
    </source>
</reference>
<evidence type="ECO:0000256" key="1">
    <source>
        <dbReference type="SAM" id="Phobius"/>
    </source>
</evidence>
<keyword evidence="1" id="KW-0812">Transmembrane</keyword>